<accession>A0ABX7LAJ3</accession>
<name>A0ABX7LAJ3_9BACL</name>
<keyword evidence="2" id="KW-1185">Reference proteome</keyword>
<proteinExistence type="predicted"/>
<reference evidence="1 2" key="1">
    <citation type="submission" date="2021-02" db="EMBL/GenBank/DDBJ databases">
        <title>Paenibacillus tianjinensis sp. nov.</title>
        <authorList>
            <person name="Liu H."/>
        </authorList>
    </citation>
    <scope>NUCLEOTIDE SEQUENCE [LARGE SCALE GENOMIC DNA]</scope>
    <source>
        <strain evidence="1 2">TB2019</strain>
    </source>
</reference>
<evidence type="ECO:0008006" key="3">
    <source>
        <dbReference type="Google" id="ProtNLM"/>
    </source>
</evidence>
<evidence type="ECO:0000313" key="1">
    <source>
        <dbReference type="EMBL" id="QSF43007.1"/>
    </source>
</evidence>
<evidence type="ECO:0000313" key="2">
    <source>
        <dbReference type="Proteomes" id="UP000663452"/>
    </source>
</evidence>
<sequence length="153" mass="17617">MLLHIRSREEYPVAFLALHPPDMNQLHDWNEAFDWSIYFGKARVEVYKMVLRGNDVIQGVIALERKEDHIWVHLIESIPEQRKEFKRIGLHLLALACKRSIELGFEGAVALQSKTSPKLMQYYARVIGATHVGGGLFVIDETVAERLIMLYLS</sequence>
<protein>
    <recommendedName>
        <fullName evidence="3">N-acetyltransferase domain-containing protein</fullName>
    </recommendedName>
</protein>
<gene>
    <name evidence="1" type="ORF">JRJ22_17105</name>
</gene>
<dbReference type="Proteomes" id="UP000663452">
    <property type="component" value="Chromosome"/>
</dbReference>
<organism evidence="1 2">
    <name type="scientific">Paenibacillus tianjinensis</name>
    <dbReference type="NCBI Taxonomy" id="2810347"/>
    <lineage>
        <taxon>Bacteria</taxon>
        <taxon>Bacillati</taxon>
        <taxon>Bacillota</taxon>
        <taxon>Bacilli</taxon>
        <taxon>Bacillales</taxon>
        <taxon>Paenibacillaceae</taxon>
        <taxon>Paenibacillus</taxon>
    </lineage>
</organism>
<dbReference type="EMBL" id="CP070969">
    <property type="protein sequence ID" value="QSF43007.1"/>
    <property type="molecule type" value="Genomic_DNA"/>
</dbReference>
<dbReference type="RefSeq" id="WP_206100666.1">
    <property type="nucleotide sequence ID" value="NZ_CP070969.1"/>
</dbReference>